<comment type="caution">
    <text evidence="4">The sequence shown here is derived from an EMBL/GenBank/DDBJ whole genome shotgun (WGS) entry which is preliminary data.</text>
</comment>
<dbReference type="EMBL" id="JBDIME010000004">
    <property type="protein sequence ID" value="MEN2789524.1"/>
    <property type="molecule type" value="Genomic_DNA"/>
</dbReference>
<evidence type="ECO:0000313" key="5">
    <source>
        <dbReference type="Proteomes" id="UP001419910"/>
    </source>
</evidence>
<dbReference type="Proteomes" id="UP001419910">
    <property type="component" value="Unassembled WGS sequence"/>
</dbReference>
<reference evidence="4 5" key="1">
    <citation type="submission" date="2024-05" db="EMBL/GenBank/DDBJ databases">
        <authorList>
            <person name="Liu Q."/>
            <person name="Xin Y.-H."/>
        </authorList>
    </citation>
    <scope>NUCLEOTIDE SEQUENCE [LARGE SCALE GENOMIC DNA]</scope>
    <source>
        <strain evidence="4 5">CGMCC 1.10181</strain>
    </source>
</reference>
<dbReference type="PRINTS" id="PR00080">
    <property type="entry name" value="SDRFAMILY"/>
</dbReference>
<dbReference type="InterPro" id="IPR051911">
    <property type="entry name" value="SDR_oxidoreductase"/>
</dbReference>
<evidence type="ECO:0000256" key="2">
    <source>
        <dbReference type="ARBA" id="ARBA00023002"/>
    </source>
</evidence>
<gene>
    <name evidence="4" type="ORF">ABC974_07805</name>
</gene>
<dbReference type="PANTHER" id="PTHR43976:SF16">
    <property type="entry name" value="SHORT-CHAIN DEHYDROGENASE_REDUCTASE FAMILY PROTEIN"/>
    <property type="match status" value="1"/>
</dbReference>
<name>A0ABU9Y143_9SPHN</name>
<protein>
    <submittedName>
        <fullName evidence="4">SDR family NAD(P)-dependent oxidoreductase</fullName>
    </submittedName>
</protein>
<accession>A0ABU9Y143</accession>
<evidence type="ECO:0000256" key="3">
    <source>
        <dbReference type="RuleBase" id="RU000363"/>
    </source>
</evidence>
<dbReference type="InterPro" id="IPR002347">
    <property type="entry name" value="SDR_fam"/>
</dbReference>
<dbReference type="Pfam" id="PF00106">
    <property type="entry name" value="adh_short"/>
    <property type="match status" value="1"/>
</dbReference>
<dbReference type="RefSeq" id="WP_343887176.1">
    <property type="nucleotide sequence ID" value="NZ_BAAAEH010000002.1"/>
</dbReference>
<dbReference type="Gene3D" id="3.40.50.720">
    <property type="entry name" value="NAD(P)-binding Rossmann-like Domain"/>
    <property type="match status" value="1"/>
</dbReference>
<dbReference type="PANTHER" id="PTHR43976">
    <property type="entry name" value="SHORT CHAIN DEHYDROGENASE"/>
    <property type="match status" value="1"/>
</dbReference>
<comment type="similarity">
    <text evidence="1 3">Belongs to the short-chain dehydrogenases/reductases (SDR) family.</text>
</comment>
<evidence type="ECO:0000256" key="1">
    <source>
        <dbReference type="ARBA" id="ARBA00006484"/>
    </source>
</evidence>
<dbReference type="CDD" id="cd05374">
    <property type="entry name" value="17beta-HSD-like_SDR_c"/>
    <property type="match status" value="1"/>
</dbReference>
<organism evidence="4 5">
    <name type="scientific">Sphingomonas oligophenolica</name>
    <dbReference type="NCBI Taxonomy" id="301154"/>
    <lineage>
        <taxon>Bacteria</taxon>
        <taxon>Pseudomonadati</taxon>
        <taxon>Pseudomonadota</taxon>
        <taxon>Alphaproteobacteria</taxon>
        <taxon>Sphingomonadales</taxon>
        <taxon>Sphingomonadaceae</taxon>
        <taxon>Sphingomonas</taxon>
    </lineage>
</organism>
<sequence length="280" mass="29632">MASKVWFITGTSKGFGRIWAEAALARGDKVAATARDIKTLQPLVDHYGENVLPLTLNVDDKAAVDAAVAQTIARFGRIDVAINNAGYGLFGTIEEVSEAEARAQMETNFFGALWVTKAVLPQMRAQGSGRIIQVSSIGGVNAFATIGLYHASKWALEGFSQSLAAEVAPFGIKVTLVEPAGYATDWSGPSAKQARPIEAYSEARAARAAFRSAAIPGDPEASGPAILKVVDAEEPPLRIFFGTAGLPMTKAEYASRIETWEKWNDISVEAQGNLAAASTG</sequence>
<dbReference type="InterPro" id="IPR036291">
    <property type="entry name" value="NAD(P)-bd_dom_sf"/>
</dbReference>
<keyword evidence="2" id="KW-0560">Oxidoreductase</keyword>
<dbReference type="PRINTS" id="PR00081">
    <property type="entry name" value="GDHRDH"/>
</dbReference>
<dbReference type="SUPFAM" id="SSF51735">
    <property type="entry name" value="NAD(P)-binding Rossmann-fold domains"/>
    <property type="match status" value="1"/>
</dbReference>
<keyword evidence="5" id="KW-1185">Reference proteome</keyword>
<evidence type="ECO:0000313" key="4">
    <source>
        <dbReference type="EMBL" id="MEN2789524.1"/>
    </source>
</evidence>
<dbReference type="NCBIfam" id="NF006114">
    <property type="entry name" value="PRK08263.1"/>
    <property type="match status" value="1"/>
</dbReference>
<proteinExistence type="inferred from homology"/>